<dbReference type="Proteomes" id="UP000887116">
    <property type="component" value="Unassembled WGS sequence"/>
</dbReference>
<evidence type="ECO:0000313" key="2">
    <source>
        <dbReference type="EMBL" id="GFR27066.1"/>
    </source>
</evidence>
<dbReference type="Pfam" id="PF03564">
    <property type="entry name" value="DUF1759"/>
    <property type="match status" value="1"/>
</dbReference>
<reference evidence="2" key="1">
    <citation type="submission" date="2020-07" db="EMBL/GenBank/DDBJ databases">
        <title>Multicomponent nature underlies the extraordinary mechanical properties of spider dragline silk.</title>
        <authorList>
            <person name="Kono N."/>
            <person name="Nakamura H."/>
            <person name="Mori M."/>
            <person name="Yoshida Y."/>
            <person name="Ohtoshi R."/>
            <person name="Malay A.D."/>
            <person name="Moran D.A.P."/>
            <person name="Tomita M."/>
            <person name="Numata K."/>
            <person name="Arakawa K."/>
        </authorList>
    </citation>
    <scope>NUCLEOTIDE SEQUENCE</scope>
</reference>
<dbReference type="EMBL" id="BMAO01038787">
    <property type="protein sequence ID" value="GFR27066.1"/>
    <property type="molecule type" value="Genomic_DNA"/>
</dbReference>
<dbReference type="Pfam" id="PF05380">
    <property type="entry name" value="Peptidase_A17"/>
    <property type="match status" value="1"/>
</dbReference>
<name>A0A8X6K202_TRICU</name>
<keyword evidence="1" id="KW-0175">Coiled coil</keyword>
<evidence type="ECO:0000256" key="1">
    <source>
        <dbReference type="SAM" id="Coils"/>
    </source>
</evidence>
<gene>
    <name evidence="2" type="primary">AVEN_199546_1</name>
    <name evidence="2" type="ORF">TNCT_249911</name>
</gene>
<dbReference type="PROSITE" id="PS00141">
    <property type="entry name" value="ASP_PROTEASE"/>
    <property type="match status" value="1"/>
</dbReference>
<dbReference type="PANTHER" id="PTHR47331">
    <property type="entry name" value="PHD-TYPE DOMAIN-CONTAINING PROTEIN"/>
    <property type="match status" value="1"/>
</dbReference>
<protein>
    <recommendedName>
        <fullName evidence="4">Peptidase aspartic putative domain-containing protein</fullName>
    </recommendedName>
</protein>
<dbReference type="InterPro" id="IPR008042">
    <property type="entry name" value="Retrotrans_Pao"/>
</dbReference>
<organism evidence="2 3">
    <name type="scientific">Trichonephila clavata</name>
    <name type="common">Joro spider</name>
    <name type="synonym">Nephila clavata</name>
    <dbReference type="NCBI Taxonomy" id="2740835"/>
    <lineage>
        <taxon>Eukaryota</taxon>
        <taxon>Metazoa</taxon>
        <taxon>Ecdysozoa</taxon>
        <taxon>Arthropoda</taxon>
        <taxon>Chelicerata</taxon>
        <taxon>Arachnida</taxon>
        <taxon>Araneae</taxon>
        <taxon>Araneomorphae</taxon>
        <taxon>Entelegynae</taxon>
        <taxon>Araneoidea</taxon>
        <taxon>Nephilidae</taxon>
        <taxon>Trichonephila</taxon>
    </lineage>
</organism>
<comment type="caution">
    <text evidence="2">The sequence shown here is derived from an EMBL/GenBank/DDBJ whole genome shotgun (WGS) entry which is preliminary data.</text>
</comment>
<sequence>MAKGVKILERKFSDIEKQLSGFIAFVDTFIEDDKEVLSFKLSQFDRLNAKYELVKEEIFTLSDLEFINFDGKITTCNEHIEKLEVRLKSLNLKYSKNNNEIGSNAVSNVVKPCFRLPELSLPQFNGDIETWFIFKEQFKEIIENCGLNDKQKLQYLQSCLIGIAKHVQTVDDTYDSLFLALEQRFENKRLIINKHINALLMLKYEKFRGDSNVELRNLVDTCTKHLRALKLLKIEHNTFSELLLIQLVMQVLDTETKRLFEMTLESTDIPKWDDFLAFLNKRCLFLENLPSAGTKYKQNFKDSPRHKSFILHTDASVDKKCKLCSLNHDLYNCDKFKNMPVRERYNIVKFLNLCLKCLKPNHKELQNFESSQPDTRRQDNVIEPICFQNSSIKNNQNKTDRNSFNFPSAQNNIVQGQVSGVNMSVSASQKHKNDIILSTCIIYVENSVGEKVPLRVLADSGSQVSLLRSSTADFLNLRKLKTHMSVSGLGGSNVNIKSKIKGVISNGSGSYKRVVDFHVVPKITNMIPVNSFDISHIVFPSNVHLADPTFNTSNSIDTLLSADIFFDILKDGKYKLDNGNLILQNTEFGYIISGNTSRFSSGSLHCGLITKDFETLNDTLKSFWEIEEIVPTKFVSDGLKKRDEHFLKTMARETNGRFCVEMPMKDNDIELGQSKSTAIRRLELLKDVPTENKFLFNENDELVKTLGLSWRPREDTFMYQMNLQEVPVTITKRTVLLFISKLYDPLGLLQPIIIKAKMMIQKIGY</sequence>
<accession>A0A8X6K202</accession>
<dbReference type="CDD" id="cd00303">
    <property type="entry name" value="retropepsin_like"/>
    <property type="match status" value="1"/>
</dbReference>
<dbReference type="InterPro" id="IPR005312">
    <property type="entry name" value="DUF1759"/>
</dbReference>
<proteinExistence type="predicted"/>
<keyword evidence="3" id="KW-1185">Reference proteome</keyword>
<dbReference type="GO" id="GO:0004190">
    <property type="term" value="F:aspartic-type endopeptidase activity"/>
    <property type="evidence" value="ECO:0007669"/>
    <property type="project" value="InterPro"/>
</dbReference>
<dbReference type="OrthoDB" id="6779063at2759"/>
<evidence type="ECO:0008006" key="4">
    <source>
        <dbReference type="Google" id="ProtNLM"/>
    </source>
</evidence>
<dbReference type="Gene3D" id="2.40.70.10">
    <property type="entry name" value="Acid Proteases"/>
    <property type="match status" value="1"/>
</dbReference>
<feature type="coiled-coil region" evidence="1">
    <location>
        <begin position="73"/>
        <end position="100"/>
    </location>
</feature>
<dbReference type="GO" id="GO:0006508">
    <property type="term" value="P:proteolysis"/>
    <property type="evidence" value="ECO:0007669"/>
    <property type="project" value="InterPro"/>
</dbReference>
<dbReference type="InterPro" id="IPR021109">
    <property type="entry name" value="Peptidase_aspartic_dom_sf"/>
</dbReference>
<dbReference type="PANTHER" id="PTHR47331:SF5">
    <property type="entry name" value="RIBONUCLEASE H"/>
    <property type="match status" value="1"/>
</dbReference>
<dbReference type="AlphaFoldDB" id="A0A8X6K202"/>
<evidence type="ECO:0000313" key="3">
    <source>
        <dbReference type="Proteomes" id="UP000887116"/>
    </source>
</evidence>
<dbReference type="InterPro" id="IPR001969">
    <property type="entry name" value="Aspartic_peptidase_AS"/>
</dbReference>